<dbReference type="InterPro" id="IPR029068">
    <property type="entry name" value="Glyas_Bleomycin-R_OHBP_Dase"/>
</dbReference>
<feature type="domain" description="VOC" evidence="1">
    <location>
        <begin position="2"/>
        <end position="129"/>
    </location>
</feature>
<dbReference type="Pfam" id="PF00903">
    <property type="entry name" value="Glyoxalase"/>
    <property type="match status" value="1"/>
</dbReference>
<dbReference type="PANTHER" id="PTHR36113:SF1">
    <property type="entry name" value="GLYOXALASE_BLEOMYCIN RESISTANCE PROTEIN_DIOXYGENASE"/>
    <property type="match status" value="1"/>
</dbReference>
<dbReference type="PROSITE" id="PS51819">
    <property type="entry name" value="VOC"/>
    <property type="match status" value="1"/>
</dbReference>
<dbReference type="PANTHER" id="PTHR36113">
    <property type="entry name" value="LYASE, PUTATIVE-RELATED-RELATED"/>
    <property type="match status" value="1"/>
</dbReference>
<dbReference type="InterPro" id="IPR004360">
    <property type="entry name" value="Glyas_Fos-R_dOase_dom"/>
</dbReference>
<dbReference type="InterPro" id="IPR037523">
    <property type="entry name" value="VOC_core"/>
</dbReference>
<dbReference type="SUPFAM" id="SSF54593">
    <property type="entry name" value="Glyoxalase/Bleomycin resistance protein/Dihydroxybiphenyl dioxygenase"/>
    <property type="match status" value="1"/>
</dbReference>
<evidence type="ECO:0000259" key="1">
    <source>
        <dbReference type="PROSITE" id="PS51819"/>
    </source>
</evidence>
<name>A0A0F9LQ38_9ZZZZ</name>
<dbReference type="AlphaFoldDB" id="A0A0F9LQ38"/>
<dbReference type="Gene3D" id="3.10.180.10">
    <property type="entry name" value="2,3-Dihydroxybiphenyl 1,2-Dioxygenase, domain 1"/>
    <property type="match status" value="1"/>
</dbReference>
<comment type="caution">
    <text evidence="2">The sequence shown here is derived from an EMBL/GenBank/DDBJ whole genome shotgun (WGS) entry which is preliminary data.</text>
</comment>
<accession>A0A0F9LQ38</accession>
<dbReference type="InterPro" id="IPR051332">
    <property type="entry name" value="Fosfomycin_Res_Enzymes"/>
</dbReference>
<dbReference type="EMBL" id="LAZR01010526">
    <property type="protein sequence ID" value="KKM66465.1"/>
    <property type="molecule type" value="Genomic_DNA"/>
</dbReference>
<sequence>MKIEHIAIWTRNIEELKLFYEKYFNAKSAQKYINKNKQFESYFLKFDSGARLELMSMTSIPESKNDVFVQFTGLIHIAISTGAKERVDALTRQLKNDGFQILDAPRITGDGYYESIVLDPDGNRIEITV</sequence>
<gene>
    <name evidence="2" type="ORF">LCGC14_1480900</name>
</gene>
<organism evidence="2">
    <name type="scientific">marine sediment metagenome</name>
    <dbReference type="NCBI Taxonomy" id="412755"/>
    <lineage>
        <taxon>unclassified sequences</taxon>
        <taxon>metagenomes</taxon>
        <taxon>ecological metagenomes</taxon>
    </lineage>
</organism>
<evidence type="ECO:0000313" key="2">
    <source>
        <dbReference type="EMBL" id="KKM66465.1"/>
    </source>
</evidence>
<reference evidence="2" key="1">
    <citation type="journal article" date="2015" name="Nature">
        <title>Complex archaea that bridge the gap between prokaryotes and eukaryotes.</title>
        <authorList>
            <person name="Spang A."/>
            <person name="Saw J.H."/>
            <person name="Jorgensen S.L."/>
            <person name="Zaremba-Niedzwiedzka K."/>
            <person name="Martijn J."/>
            <person name="Lind A.E."/>
            <person name="van Eijk R."/>
            <person name="Schleper C."/>
            <person name="Guy L."/>
            <person name="Ettema T.J."/>
        </authorList>
    </citation>
    <scope>NUCLEOTIDE SEQUENCE</scope>
</reference>
<proteinExistence type="predicted"/>
<protein>
    <recommendedName>
        <fullName evidence="1">VOC domain-containing protein</fullName>
    </recommendedName>
</protein>